<organism evidence="15 16">
    <name type="scientific">Parathalassolituus penaei</name>
    <dbReference type="NCBI Taxonomy" id="2997323"/>
    <lineage>
        <taxon>Bacteria</taxon>
        <taxon>Pseudomonadati</taxon>
        <taxon>Pseudomonadota</taxon>
        <taxon>Gammaproteobacteria</taxon>
        <taxon>Oceanospirillales</taxon>
        <taxon>Oceanospirillaceae</taxon>
        <taxon>Parathalassolituus</taxon>
    </lineage>
</organism>
<dbReference type="GO" id="GO:0005737">
    <property type="term" value="C:cytoplasm"/>
    <property type="evidence" value="ECO:0007669"/>
    <property type="project" value="UniProtKB-SubCell"/>
</dbReference>
<dbReference type="PANTHER" id="PTHR30027">
    <property type="entry name" value="RIBOSOMAL RNA SMALL SUBUNIT METHYLTRANSFERASE E"/>
    <property type="match status" value="1"/>
</dbReference>
<dbReference type="InterPro" id="IPR015947">
    <property type="entry name" value="PUA-like_sf"/>
</dbReference>
<dbReference type="NCBIfam" id="TIGR00046">
    <property type="entry name" value="RsmE family RNA methyltransferase"/>
    <property type="match status" value="1"/>
</dbReference>
<comment type="subcellular location">
    <subcellularLocation>
        <location evidence="1 12">Cytoplasm</location>
    </subcellularLocation>
</comment>
<evidence type="ECO:0000256" key="8">
    <source>
        <dbReference type="ARBA" id="ARBA00022679"/>
    </source>
</evidence>
<gene>
    <name evidence="15" type="ORF">OUO13_18680</name>
</gene>
<evidence type="ECO:0000256" key="6">
    <source>
        <dbReference type="ARBA" id="ARBA00022552"/>
    </source>
</evidence>
<dbReference type="Pfam" id="PF04452">
    <property type="entry name" value="Methyltrans_RNA"/>
    <property type="match status" value="1"/>
</dbReference>
<evidence type="ECO:0000313" key="16">
    <source>
        <dbReference type="Proteomes" id="UP001150830"/>
    </source>
</evidence>
<dbReference type="EC" id="2.1.1.193" evidence="3 12"/>
<feature type="domain" description="Ribosomal RNA small subunit methyltransferase E methyltransferase" evidence="13">
    <location>
        <begin position="74"/>
        <end position="234"/>
    </location>
</feature>
<evidence type="ECO:0000256" key="7">
    <source>
        <dbReference type="ARBA" id="ARBA00022603"/>
    </source>
</evidence>
<evidence type="ECO:0000256" key="2">
    <source>
        <dbReference type="ARBA" id="ARBA00005528"/>
    </source>
</evidence>
<sequence length="242" mass="26603">MPTRIYTSEALVSGQQISLDEQAFQHLVRVLRMTDGDCLVLFNGDGRALEGTLCEVGKKQASVLLGNCIAEDAPTPVALHLGQVISKGDRMDFTIQKATELGVTSITPLWSERCDVRLKGERMDKKLEHWRKVAISACEQSGRNRIPEILEPMAMTDWAPTVDTDQRLILHPHNQQPLDTSAQPGSVTLLVGPEGGFSEIEVEQAQRSGFTGLLLGPRILRTETAALAALSVLQYLWGDFRA</sequence>
<reference evidence="15" key="1">
    <citation type="submission" date="2022-11" db="EMBL/GenBank/DDBJ databases">
        <title>Parathalassolutuus dongxingensis gen. nov., sp. nov., a novel member of family Oceanospirillaceae isolated from a coastal shrimp pond in Guangxi, China.</title>
        <authorList>
            <person name="Chen H."/>
        </authorList>
    </citation>
    <scope>NUCLEOTIDE SEQUENCE</scope>
    <source>
        <strain evidence="15">G-43</strain>
    </source>
</reference>
<dbReference type="Pfam" id="PF20260">
    <property type="entry name" value="PUA_4"/>
    <property type="match status" value="1"/>
</dbReference>
<comment type="similarity">
    <text evidence="2 12">Belongs to the RNA methyltransferase RsmE family.</text>
</comment>
<dbReference type="InterPro" id="IPR029026">
    <property type="entry name" value="tRNA_m1G_MTases_N"/>
</dbReference>
<name>A0A9X3IVF7_9GAMM</name>
<evidence type="ECO:0000256" key="3">
    <source>
        <dbReference type="ARBA" id="ARBA00012328"/>
    </source>
</evidence>
<keyword evidence="8 12" id="KW-0808">Transferase</keyword>
<protein>
    <recommendedName>
        <fullName evidence="4 12">Ribosomal RNA small subunit methyltransferase E</fullName>
        <ecNumber evidence="3 12">2.1.1.193</ecNumber>
    </recommendedName>
</protein>
<dbReference type="SUPFAM" id="SSF88697">
    <property type="entry name" value="PUA domain-like"/>
    <property type="match status" value="1"/>
</dbReference>
<dbReference type="InterPro" id="IPR006700">
    <property type="entry name" value="RsmE"/>
</dbReference>
<dbReference type="InterPro" id="IPR029028">
    <property type="entry name" value="Alpha/beta_knot_MTases"/>
</dbReference>
<dbReference type="SUPFAM" id="SSF75217">
    <property type="entry name" value="alpha/beta knot"/>
    <property type="match status" value="1"/>
</dbReference>
<evidence type="ECO:0000259" key="14">
    <source>
        <dbReference type="Pfam" id="PF20260"/>
    </source>
</evidence>
<comment type="function">
    <text evidence="10 12">Specifically methylates the N3 position of the uracil ring of uridine 1498 (m3U1498) in 16S rRNA. Acts on the fully assembled 30S ribosomal subunit.</text>
</comment>
<dbReference type="CDD" id="cd18084">
    <property type="entry name" value="RsmE-like"/>
    <property type="match status" value="1"/>
</dbReference>
<accession>A0A9X3IVF7</accession>
<comment type="catalytic activity">
    <reaction evidence="11 12">
        <text>uridine(1498) in 16S rRNA + S-adenosyl-L-methionine = N(3)-methyluridine(1498) in 16S rRNA + S-adenosyl-L-homocysteine + H(+)</text>
        <dbReference type="Rhea" id="RHEA:42920"/>
        <dbReference type="Rhea" id="RHEA-COMP:10283"/>
        <dbReference type="Rhea" id="RHEA-COMP:10284"/>
        <dbReference type="ChEBI" id="CHEBI:15378"/>
        <dbReference type="ChEBI" id="CHEBI:57856"/>
        <dbReference type="ChEBI" id="CHEBI:59789"/>
        <dbReference type="ChEBI" id="CHEBI:65315"/>
        <dbReference type="ChEBI" id="CHEBI:74502"/>
        <dbReference type="EC" id="2.1.1.193"/>
    </reaction>
</comment>
<dbReference type="Gene3D" id="2.40.240.20">
    <property type="entry name" value="Hypothetical PUA domain-like, domain 1"/>
    <property type="match status" value="1"/>
</dbReference>
<evidence type="ECO:0000256" key="1">
    <source>
        <dbReference type="ARBA" id="ARBA00004496"/>
    </source>
</evidence>
<keyword evidence="6 12" id="KW-0698">rRNA processing</keyword>
<dbReference type="InterPro" id="IPR046886">
    <property type="entry name" value="RsmE_MTase_dom"/>
</dbReference>
<dbReference type="EMBL" id="JAPNOA010000059">
    <property type="protein sequence ID" value="MCY0967208.1"/>
    <property type="molecule type" value="Genomic_DNA"/>
</dbReference>
<evidence type="ECO:0000256" key="4">
    <source>
        <dbReference type="ARBA" id="ARBA00013673"/>
    </source>
</evidence>
<keyword evidence="7 12" id="KW-0489">Methyltransferase</keyword>
<evidence type="ECO:0000256" key="9">
    <source>
        <dbReference type="ARBA" id="ARBA00022691"/>
    </source>
</evidence>
<evidence type="ECO:0000256" key="11">
    <source>
        <dbReference type="ARBA" id="ARBA00047944"/>
    </source>
</evidence>
<comment type="caution">
    <text evidence="15">The sequence shown here is derived from an EMBL/GenBank/DDBJ whole genome shotgun (WGS) entry which is preliminary data.</text>
</comment>
<dbReference type="GO" id="GO:0070475">
    <property type="term" value="P:rRNA base methylation"/>
    <property type="evidence" value="ECO:0007669"/>
    <property type="project" value="TreeGrafter"/>
</dbReference>
<feature type="domain" description="Ribosomal RNA small subunit methyltransferase E PUA-like" evidence="14">
    <location>
        <begin position="19"/>
        <end position="63"/>
    </location>
</feature>
<proteinExistence type="inferred from homology"/>
<evidence type="ECO:0000259" key="13">
    <source>
        <dbReference type="Pfam" id="PF04452"/>
    </source>
</evidence>
<evidence type="ECO:0000256" key="10">
    <source>
        <dbReference type="ARBA" id="ARBA00025699"/>
    </source>
</evidence>
<dbReference type="Gene3D" id="3.40.1280.10">
    <property type="match status" value="1"/>
</dbReference>
<dbReference type="Proteomes" id="UP001150830">
    <property type="component" value="Unassembled WGS sequence"/>
</dbReference>
<evidence type="ECO:0000313" key="15">
    <source>
        <dbReference type="EMBL" id="MCY0967208.1"/>
    </source>
</evidence>
<dbReference type="AlphaFoldDB" id="A0A9X3IVF7"/>
<evidence type="ECO:0000256" key="5">
    <source>
        <dbReference type="ARBA" id="ARBA00022490"/>
    </source>
</evidence>
<dbReference type="PANTHER" id="PTHR30027:SF3">
    <property type="entry name" value="16S RRNA (URACIL(1498)-N(3))-METHYLTRANSFERASE"/>
    <property type="match status" value="1"/>
</dbReference>
<evidence type="ECO:0000256" key="12">
    <source>
        <dbReference type="PIRNR" id="PIRNR015601"/>
    </source>
</evidence>
<dbReference type="GO" id="GO:0070042">
    <property type="term" value="F:rRNA (uridine-N3-)-methyltransferase activity"/>
    <property type="evidence" value="ECO:0007669"/>
    <property type="project" value="TreeGrafter"/>
</dbReference>
<keyword evidence="5 12" id="KW-0963">Cytoplasm</keyword>
<keyword evidence="16" id="KW-1185">Reference proteome</keyword>
<dbReference type="RefSeq" id="WP_283175412.1">
    <property type="nucleotide sequence ID" value="NZ_JAPNOA010000059.1"/>
</dbReference>
<keyword evidence="9 12" id="KW-0949">S-adenosyl-L-methionine</keyword>
<dbReference type="PIRSF" id="PIRSF015601">
    <property type="entry name" value="MTase_slr0722"/>
    <property type="match status" value="1"/>
</dbReference>
<dbReference type="InterPro" id="IPR046887">
    <property type="entry name" value="RsmE_PUA-like"/>
</dbReference>
<dbReference type="NCBIfam" id="NF008692">
    <property type="entry name" value="PRK11713.1-5"/>
    <property type="match status" value="1"/>
</dbReference>